<organism evidence="2 3">
    <name type="scientific">Parasutterella secunda</name>
    <dbReference type="NCBI Taxonomy" id="626947"/>
    <lineage>
        <taxon>Bacteria</taxon>
        <taxon>Pseudomonadati</taxon>
        <taxon>Pseudomonadota</taxon>
        <taxon>Betaproteobacteria</taxon>
        <taxon>Burkholderiales</taxon>
        <taxon>Sutterellaceae</taxon>
        <taxon>Parasutterella</taxon>
    </lineage>
</organism>
<dbReference type="Pfam" id="PF14301">
    <property type="entry name" value="DUF4376"/>
    <property type="match status" value="1"/>
</dbReference>
<accession>A0ABS2GU02</accession>
<dbReference type="Proteomes" id="UP000777002">
    <property type="component" value="Unassembled WGS sequence"/>
</dbReference>
<sequence>MTEAPLVYCFDEDGYFVCSRIAQRSPKNKEKFLIPVNSTQIKPNIPDGWFGRFNGEGWDLEKIPTTAEEFLGVYVSHKSQTLHNQMLRQILQELVSKDSEHYRVIRGSEEEGLWWSVEKIPEQTVEELRTQKLSELDSAFKSWYQDRATVTTSLGFTVDSDSRAMMDVNGLVTTLEAQPEKSRNTVEFMDAENQPHSLNLAQLKVVQVEIIQNGQSAYQQKWALRSAIQVAQSKEELEAIEIKFIAEDFSK</sequence>
<dbReference type="EMBL" id="JACJKX010000022">
    <property type="protein sequence ID" value="MBM6929335.1"/>
    <property type="molecule type" value="Genomic_DNA"/>
</dbReference>
<dbReference type="InterPro" id="IPR025484">
    <property type="entry name" value="DUF4376"/>
</dbReference>
<evidence type="ECO:0000313" key="2">
    <source>
        <dbReference type="EMBL" id="MBM6929335.1"/>
    </source>
</evidence>
<name>A0ABS2GU02_9BURK</name>
<protein>
    <submittedName>
        <fullName evidence="2">DUF4376 domain-containing protein</fullName>
    </submittedName>
</protein>
<dbReference type="RefSeq" id="WP_205050922.1">
    <property type="nucleotide sequence ID" value="NZ_JACJKX010000022.1"/>
</dbReference>
<evidence type="ECO:0000313" key="3">
    <source>
        <dbReference type="Proteomes" id="UP000777002"/>
    </source>
</evidence>
<proteinExistence type="predicted"/>
<comment type="caution">
    <text evidence="2">The sequence shown here is derived from an EMBL/GenBank/DDBJ whole genome shotgun (WGS) entry which is preliminary data.</text>
</comment>
<evidence type="ECO:0000259" key="1">
    <source>
        <dbReference type="Pfam" id="PF14301"/>
    </source>
</evidence>
<reference evidence="2 3" key="1">
    <citation type="journal article" date="2021" name="Sci. Rep.">
        <title>The distribution of antibiotic resistance genes in chicken gut microbiota commensals.</title>
        <authorList>
            <person name="Juricova H."/>
            <person name="Matiasovicova J."/>
            <person name="Kubasova T."/>
            <person name="Cejkova D."/>
            <person name="Rychlik I."/>
        </authorList>
    </citation>
    <scope>NUCLEOTIDE SEQUENCE [LARGE SCALE GENOMIC DNA]</scope>
    <source>
        <strain evidence="2 3">An562</strain>
    </source>
</reference>
<feature type="domain" description="DUF4376" evidence="1">
    <location>
        <begin position="152"/>
        <end position="239"/>
    </location>
</feature>
<keyword evidence="3" id="KW-1185">Reference proteome</keyword>
<gene>
    <name evidence="2" type="ORF">H5985_08660</name>
</gene>